<dbReference type="GO" id="GO:0016020">
    <property type="term" value="C:membrane"/>
    <property type="evidence" value="ECO:0007669"/>
    <property type="project" value="TreeGrafter"/>
</dbReference>
<dbReference type="Proteomes" id="UP001175261">
    <property type="component" value="Unassembled WGS sequence"/>
</dbReference>
<feature type="region of interest" description="Disordered" evidence="5">
    <location>
        <begin position="239"/>
        <end position="359"/>
    </location>
</feature>
<dbReference type="PROSITE" id="PS50219">
    <property type="entry name" value="CNH"/>
    <property type="match status" value="1"/>
</dbReference>
<evidence type="ECO:0000256" key="1">
    <source>
        <dbReference type="ARBA" id="ARBA00004496"/>
    </source>
</evidence>
<dbReference type="EMBL" id="JAPDFR010000001">
    <property type="protein sequence ID" value="KAK0392108.1"/>
    <property type="molecule type" value="Genomic_DNA"/>
</dbReference>
<evidence type="ECO:0000256" key="2">
    <source>
        <dbReference type="ARBA" id="ARBA00022448"/>
    </source>
</evidence>
<feature type="domain" description="CNH" evidence="6">
    <location>
        <begin position="45"/>
        <end position="465"/>
    </location>
</feature>
<dbReference type="GO" id="GO:0005737">
    <property type="term" value="C:cytoplasm"/>
    <property type="evidence" value="ECO:0007669"/>
    <property type="project" value="UniProtKB-SubCell"/>
</dbReference>
<keyword evidence="2" id="KW-0813">Transport</keyword>
<comment type="subcellular location">
    <subcellularLocation>
        <location evidence="1">Cytoplasm</location>
    </subcellularLocation>
</comment>
<evidence type="ECO:0000259" key="6">
    <source>
        <dbReference type="PROSITE" id="PS50219"/>
    </source>
</evidence>
<gene>
    <name evidence="7" type="ORF">NLU13_1606</name>
</gene>
<evidence type="ECO:0000256" key="5">
    <source>
        <dbReference type="SAM" id="MobiDB-lite"/>
    </source>
</evidence>
<dbReference type="GO" id="GO:0034058">
    <property type="term" value="P:endosomal vesicle fusion"/>
    <property type="evidence" value="ECO:0007669"/>
    <property type="project" value="TreeGrafter"/>
</dbReference>
<protein>
    <recommendedName>
        <fullName evidence="6">CNH domain-containing protein</fullName>
    </recommendedName>
</protein>
<comment type="caution">
    <text evidence="7">The sequence shown here is derived from an EMBL/GenBank/DDBJ whole genome shotgun (WGS) entry which is preliminary data.</text>
</comment>
<dbReference type="InterPro" id="IPR032914">
    <property type="entry name" value="Vam6/VPS39/TRAP1"/>
</dbReference>
<dbReference type="PANTHER" id="PTHR12894">
    <property type="entry name" value="CNH DOMAIN CONTAINING"/>
    <property type="match status" value="1"/>
</dbReference>
<evidence type="ECO:0000313" key="7">
    <source>
        <dbReference type="EMBL" id="KAK0392108.1"/>
    </source>
</evidence>
<name>A0AA39GR99_SARSR</name>
<dbReference type="InterPro" id="IPR001180">
    <property type="entry name" value="CNH_dom"/>
</dbReference>
<proteinExistence type="predicted"/>
<dbReference type="PANTHER" id="PTHR12894:SF27">
    <property type="entry name" value="TRANSFORMING GROWTH FACTOR-BETA RECEPTOR-ASSOCIATED PROTEIN 1"/>
    <property type="match status" value="1"/>
</dbReference>
<organism evidence="7 8">
    <name type="scientific">Sarocladium strictum</name>
    <name type="common">Black bundle disease fungus</name>
    <name type="synonym">Acremonium strictum</name>
    <dbReference type="NCBI Taxonomy" id="5046"/>
    <lineage>
        <taxon>Eukaryota</taxon>
        <taxon>Fungi</taxon>
        <taxon>Dikarya</taxon>
        <taxon>Ascomycota</taxon>
        <taxon>Pezizomycotina</taxon>
        <taxon>Sordariomycetes</taxon>
        <taxon>Hypocreomycetidae</taxon>
        <taxon>Hypocreales</taxon>
        <taxon>Sarocladiaceae</taxon>
        <taxon>Sarocladium</taxon>
    </lineage>
</organism>
<keyword evidence="3" id="KW-0963">Cytoplasm</keyword>
<accession>A0AA39GR99</accession>
<dbReference type="GO" id="GO:0006914">
    <property type="term" value="P:autophagy"/>
    <property type="evidence" value="ECO:0007669"/>
    <property type="project" value="TreeGrafter"/>
</dbReference>
<sequence length="1198" mass="132014">MTPSGSGHAPTTVEASHQPRQDDGPFVLQSLLDDVPLAAEGPNQDIKINCVDYWEHNLYVGTSASELLHFVQIPPDPNDKAGKPVYILASRLNPTPTDPNGAPAGSQPGVQQILLLPRIGKACILCNWTVSFYSLPELSPVDKPVKNCNWIGGLDLNEPIHEASPGEAGDVILLLSTNQRIQVVRAVEEGRAQAVKKIAQGGTTLFIRRGTIACVADGSTYSLLDIEQQLRIPLMSISSLDDDTPQEDPGPVHTVPVEGGGGISRSASSAGARPSAVSQSHSRSTSLGGAGLGNIRRQDASEDGESAAFQRTSSPLAKPSSPRPTGDSSLAPPPGDKSLPDVPSRGGTPAQGADSKAKPSAAFLRPHIVSPTPEEFLVVIGKSPREPGIGMFVNLDGDATRPPLEFARYPKDLVVDGVTADMLASRPDLTAEEEGYALASMTQEFDDGLHNGLEIQPLIMSDDGPKKYWLEAEGVEKSSVYGVRSLVGSEETSFEDIVKRICQRRFTPFSTTVEGSTVSLKSADSRTALSMERLTKEKELFDRDSDSGESLPDNWEATRNAEEEDFVRRLSRTQARLAVWSGACIWWAVRNPLILQMDSKIDAACPEPYDFSETSNKRAIFSLLGSIRNRDARSELEFMTIGYLQQKAGIILLIHLLSAGGQEEWNDAELSALEDVLVESKLDARVVLSLVPGVRNEIIEGRRGIWIYGGVKAAALAYLSSEKFEKTAKNAVSSLEPRVLHFLRRFLTSWRKMKGFGSVADENEVFRTVDAALLVVLLELDQHSPKGLNKGGAVRTELYDLVDKGVDCFDRAADLLESYHRLFVLSRLYQSRKLAGDVLATWRRIIEGERDDGQELEDGEKRVREYLPRLNNQALIREYGVWLANRNPKLGVQVFAEDRGRAPKFEPTEVVEILKKEAPDAVKYYLEHLVFGMGSTAYVNDLIAYYLDVVVNDLSSSELKRDNIMATYDAYRALEPPKPTYRHFLEDNTLPDDEVWQSRLRLLQLLGGGQDYDAGAIRERLASLPGDLLVPETIILAGRERKHEDALRLLVHKLGDYDTAVSYCLRGGYTTDLTPDGRHLSDSIPTTTATIEEQSRLFHVVLREFLTIEDVSDRVEQTGRLLERFGSWFEVDEVLAMIPDGWSVDVIAGFLVGALRRLVAERRESSMRRALSGTENLRVAYELVLEIEEKGPRIEAEN</sequence>
<keyword evidence="8" id="KW-1185">Reference proteome</keyword>
<reference evidence="7" key="1">
    <citation type="submission" date="2022-10" db="EMBL/GenBank/DDBJ databases">
        <title>Determination and structural analysis of whole genome sequence of Sarocladium strictum F4-1.</title>
        <authorList>
            <person name="Hu L."/>
            <person name="Jiang Y."/>
        </authorList>
    </citation>
    <scope>NUCLEOTIDE SEQUENCE</scope>
    <source>
        <strain evidence="7">F4-1</strain>
    </source>
</reference>
<keyword evidence="4" id="KW-0653">Protein transport</keyword>
<dbReference type="GO" id="GO:0015031">
    <property type="term" value="P:protein transport"/>
    <property type="evidence" value="ECO:0007669"/>
    <property type="project" value="UniProtKB-KW"/>
</dbReference>
<feature type="region of interest" description="Disordered" evidence="5">
    <location>
        <begin position="1"/>
        <end position="26"/>
    </location>
</feature>
<dbReference type="AlphaFoldDB" id="A0AA39GR99"/>
<evidence type="ECO:0000313" key="8">
    <source>
        <dbReference type="Proteomes" id="UP001175261"/>
    </source>
</evidence>
<evidence type="ECO:0000256" key="4">
    <source>
        <dbReference type="ARBA" id="ARBA00022927"/>
    </source>
</evidence>
<feature type="compositionally biased region" description="Polar residues" evidence="5">
    <location>
        <begin position="277"/>
        <end position="287"/>
    </location>
</feature>
<evidence type="ECO:0000256" key="3">
    <source>
        <dbReference type="ARBA" id="ARBA00022490"/>
    </source>
</evidence>
<feature type="compositionally biased region" description="Low complexity" evidence="5">
    <location>
        <begin position="264"/>
        <end position="276"/>
    </location>
</feature>